<evidence type="ECO:0008006" key="5">
    <source>
        <dbReference type="Google" id="ProtNLM"/>
    </source>
</evidence>
<dbReference type="InterPro" id="IPR019324">
    <property type="entry name" value="MPP6"/>
</dbReference>
<dbReference type="PANTHER" id="PTHR13582">
    <property type="entry name" value="M-PHASE PHOSPHOPROTEIN 6"/>
    <property type="match status" value="1"/>
</dbReference>
<dbReference type="EnsemblMetazoa" id="CapteT148512">
    <property type="protein sequence ID" value="CapteP148512"/>
    <property type="gene ID" value="CapteG148512"/>
</dbReference>
<gene>
    <name evidence="2" type="ORF">CAPTEDRAFT_148512</name>
</gene>
<dbReference type="OMA" id="GSMKKKF"/>
<feature type="compositionally biased region" description="Acidic residues" evidence="1">
    <location>
        <begin position="140"/>
        <end position="149"/>
    </location>
</feature>
<reference evidence="3" key="3">
    <citation type="submission" date="2015-06" db="UniProtKB">
        <authorList>
            <consortium name="EnsemblMetazoa"/>
        </authorList>
    </citation>
    <scope>IDENTIFICATION</scope>
</reference>
<dbReference type="HOGENOM" id="CLU_139852_1_0_1"/>
<evidence type="ECO:0000313" key="4">
    <source>
        <dbReference type="Proteomes" id="UP000014760"/>
    </source>
</evidence>
<evidence type="ECO:0000313" key="3">
    <source>
        <dbReference type="EnsemblMetazoa" id="CapteP148512"/>
    </source>
</evidence>
<sequence length="163" mass="19239">MAFRKEKQSLSKGVLQMKFMQRTAVQQLVDENEAQLIDEEHWYLAVPKEFKMKGKPQIIEESFQPLLGLRFGRQSFKGFNPEIERLATNINKDQDLAESEKKEQEASVSDEEMAERYASLVGTIGKKFQKKKRQKKQESKEDEEEEEVEREPKKKRKFLKPKD</sequence>
<feature type="region of interest" description="Disordered" evidence="1">
    <location>
        <begin position="126"/>
        <end position="163"/>
    </location>
</feature>
<protein>
    <recommendedName>
        <fullName evidence="5">M-phase phosphoprotein 6</fullName>
    </recommendedName>
</protein>
<reference evidence="2 4" key="2">
    <citation type="journal article" date="2013" name="Nature">
        <title>Insights into bilaterian evolution from three spiralian genomes.</title>
        <authorList>
            <person name="Simakov O."/>
            <person name="Marletaz F."/>
            <person name="Cho S.J."/>
            <person name="Edsinger-Gonzales E."/>
            <person name="Havlak P."/>
            <person name="Hellsten U."/>
            <person name="Kuo D.H."/>
            <person name="Larsson T."/>
            <person name="Lv J."/>
            <person name="Arendt D."/>
            <person name="Savage R."/>
            <person name="Osoegawa K."/>
            <person name="de Jong P."/>
            <person name="Grimwood J."/>
            <person name="Chapman J.A."/>
            <person name="Shapiro H."/>
            <person name="Aerts A."/>
            <person name="Otillar R.P."/>
            <person name="Terry A.Y."/>
            <person name="Boore J.L."/>
            <person name="Grigoriev I.V."/>
            <person name="Lindberg D.R."/>
            <person name="Seaver E.C."/>
            <person name="Weisblat D.A."/>
            <person name="Putnam N.H."/>
            <person name="Rokhsar D.S."/>
        </authorList>
    </citation>
    <scope>NUCLEOTIDE SEQUENCE</scope>
    <source>
        <strain evidence="2 4">I ESC-2004</strain>
    </source>
</reference>
<dbReference type="AlphaFoldDB" id="R7TY45"/>
<accession>R7TY45</accession>
<dbReference type="EMBL" id="AMQN01010370">
    <property type="status" value="NOT_ANNOTATED_CDS"/>
    <property type="molecule type" value="Genomic_DNA"/>
</dbReference>
<dbReference type="STRING" id="283909.R7TY45"/>
<dbReference type="Proteomes" id="UP000014760">
    <property type="component" value="Unassembled WGS sequence"/>
</dbReference>
<feature type="compositionally biased region" description="Basic residues" evidence="1">
    <location>
        <begin position="153"/>
        <end position="163"/>
    </location>
</feature>
<evidence type="ECO:0000313" key="2">
    <source>
        <dbReference type="EMBL" id="ELT98674.1"/>
    </source>
</evidence>
<dbReference type="Pfam" id="PF10175">
    <property type="entry name" value="MPP6"/>
    <property type="match status" value="1"/>
</dbReference>
<evidence type="ECO:0000256" key="1">
    <source>
        <dbReference type="SAM" id="MobiDB-lite"/>
    </source>
</evidence>
<dbReference type="EMBL" id="KB307653">
    <property type="protein sequence ID" value="ELT98674.1"/>
    <property type="molecule type" value="Genomic_DNA"/>
</dbReference>
<keyword evidence="4" id="KW-1185">Reference proteome</keyword>
<dbReference type="FunCoup" id="R7TY45">
    <property type="interactions" value="1315"/>
</dbReference>
<feature type="region of interest" description="Disordered" evidence="1">
    <location>
        <begin position="90"/>
        <end position="114"/>
    </location>
</feature>
<organism evidence="2">
    <name type="scientific">Capitella teleta</name>
    <name type="common">Polychaete worm</name>
    <dbReference type="NCBI Taxonomy" id="283909"/>
    <lineage>
        <taxon>Eukaryota</taxon>
        <taxon>Metazoa</taxon>
        <taxon>Spiralia</taxon>
        <taxon>Lophotrochozoa</taxon>
        <taxon>Annelida</taxon>
        <taxon>Polychaeta</taxon>
        <taxon>Sedentaria</taxon>
        <taxon>Scolecida</taxon>
        <taxon>Capitellidae</taxon>
        <taxon>Capitella</taxon>
    </lineage>
</organism>
<name>R7TY45_CAPTE</name>
<reference evidence="4" key="1">
    <citation type="submission" date="2012-12" db="EMBL/GenBank/DDBJ databases">
        <authorList>
            <person name="Hellsten U."/>
            <person name="Grimwood J."/>
            <person name="Chapman J.A."/>
            <person name="Shapiro H."/>
            <person name="Aerts A."/>
            <person name="Otillar R.P."/>
            <person name="Terry A.Y."/>
            <person name="Boore J.L."/>
            <person name="Simakov O."/>
            <person name="Marletaz F."/>
            <person name="Cho S.-J."/>
            <person name="Edsinger-Gonzales E."/>
            <person name="Havlak P."/>
            <person name="Kuo D.-H."/>
            <person name="Larsson T."/>
            <person name="Lv J."/>
            <person name="Arendt D."/>
            <person name="Savage R."/>
            <person name="Osoegawa K."/>
            <person name="de Jong P."/>
            <person name="Lindberg D.R."/>
            <person name="Seaver E.C."/>
            <person name="Weisblat D.A."/>
            <person name="Putnam N.H."/>
            <person name="Grigoriev I.V."/>
            <person name="Rokhsar D.S."/>
        </authorList>
    </citation>
    <scope>NUCLEOTIDE SEQUENCE</scope>
    <source>
        <strain evidence="4">I ESC-2004</strain>
    </source>
</reference>
<feature type="compositionally biased region" description="Basic and acidic residues" evidence="1">
    <location>
        <begin position="92"/>
        <end position="105"/>
    </location>
</feature>
<dbReference type="OrthoDB" id="20403at2759"/>
<dbReference type="GO" id="GO:0000460">
    <property type="term" value="P:maturation of 5.8S rRNA"/>
    <property type="evidence" value="ECO:0007669"/>
    <property type="project" value="TreeGrafter"/>
</dbReference>
<proteinExistence type="predicted"/>
<dbReference type="PANTHER" id="PTHR13582:SF0">
    <property type="entry name" value="M-PHASE PHOSPHOPROTEIN 6"/>
    <property type="match status" value="1"/>
</dbReference>